<dbReference type="Gene3D" id="2.60.120.330">
    <property type="entry name" value="B-lactam Antibiotic, Isopenicillin N Synthase, Chain"/>
    <property type="match status" value="1"/>
</dbReference>
<dbReference type="InterPro" id="IPR050231">
    <property type="entry name" value="Iron_ascorbate_oxido_reductase"/>
</dbReference>
<dbReference type="Proteomes" id="UP000054337">
    <property type="component" value="Unassembled WGS sequence"/>
</dbReference>
<evidence type="ECO:0000313" key="4">
    <source>
        <dbReference type="Proteomes" id="UP000054337"/>
    </source>
</evidence>
<comment type="similarity">
    <text evidence="1">Belongs to the iron/ascorbate-dependent oxidoreductase family.</text>
</comment>
<evidence type="ECO:0008006" key="5">
    <source>
        <dbReference type="Google" id="ProtNLM"/>
    </source>
</evidence>
<dbReference type="PANTHER" id="PTHR47990">
    <property type="entry name" value="2-OXOGLUTARATE (2OG) AND FE(II)-DEPENDENT OXYGENASE SUPERFAMILY PROTEIN-RELATED"/>
    <property type="match status" value="1"/>
</dbReference>
<dbReference type="EMBL" id="KI968767">
    <property type="protein sequence ID" value="EUN24438.1"/>
    <property type="molecule type" value="Genomic_DNA"/>
</dbReference>
<gene>
    <name evidence="3" type="ORF">COCVIDRAFT_106081</name>
</gene>
<feature type="compositionally biased region" description="Polar residues" evidence="2">
    <location>
        <begin position="1"/>
        <end position="21"/>
    </location>
</feature>
<dbReference type="RefSeq" id="XP_014554015.1">
    <property type="nucleotide sequence ID" value="XM_014698529.1"/>
</dbReference>
<reference evidence="3 4" key="1">
    <citation type="journal article" date="2013" name="PLoS Genet.">
        <title>Comparative genome structure, secondary metabolite, and effector coding capacity across Cochliobolus pathogens.</title>
        <authorList>
            <person name="Condon B.J."/>
            <person name="Leng Y."/>
            <person name="Wu D."/>
            <person name="Bushley K.E."/>
            <person name="Ohm R.A."/>
            <person name="Otillar R."/>
            <person name="Martin J."/>
            <person name="Schackwitz W."/>
            <person name="Grimwood J."/>
            <person name="MohdZainudin N."/>
            <person name="Xue C."/>
            <person name="Wang R."/>
            <person name="Manning V.A."/>
            <person name="Dhillon B."/>
            <person name="Tu Z.J."/>
            <person name="Steffenson B.J."/>
            <person name="Salamov A."/>
            <person name="Sun H."/>
            <person name="Lowry S."/>
            <person name="LaButti K."/>
            <person name="Han J."/>
            <person name="Copeland A."/>
            <person name="Lindquist E."/>
            <person name="Barry K."/>
            <person name="Schmutz J."/>
            <person name="Baker S.E."/>
            <person name="Ciuffetti L.M."/>
            <person name="Grigoriev I.V."/>
            <person name="Zhong S."/>
            <person name="Turgeon B.G."/>
        </authorList>
    </citation>
    <scope>NUCLEOTIDE SEQUENCE [LARGE SCALE GENOMIC DNA]</scope>
    <source>
        <strain evidence="3 4">FI3</strain>
    </source>
</reference>
<accession>W7E216</accession>
<keyword evidence="4" id="KW-1185">Reference proteome</keyword>
<dbReference type="AlphaFoldDB" id="W7E216"/>
<dbReference type="HOGENOM" id="CLU_063278_0_0_1"/>
<proteinExistence type="inferred from homology"/>
<protein>
    <recommendedName>
        <fullName evidence="5">Isopenicillin N synthase-like Fe(2+) 2OG dioxygenase domain-containing protein</fullName>
    </recommendedName>
</protein>
<feature type="region of interest" description="Disordered" evidence="2">
    <location>
        <begin position="1"/>
        <end position="54"/>
    </location>
</feature>
<evidence type="ECO:0000313" key="3">
    <source>
        <dbReference type="EMBL" id="EUN24438.1"/>
    </source>
</evidence>
<dbReference type="GeneID" id="26248994"/>
<feature type="region of interest" description="Disordered" evidence="2">
    <location>
        <begin position="78"/>
        <end position="97"/>
    </location>
</feature>
<dbReference type="SUPFAM" id="SSF51197">
    <property type="entry name" value="Clavaminate synthase-like"/>
    <property type="match status" value="1"/>
</dbReference>
<organism evidence="3 4">
    <name type="scientific">Bipolaris victoriae (strain FI3)</name>
    <name type="common">Victoria blight of oats agent</name>
    <name type="synonym">Cochliobolus victoriae</name>
    <dbReference type="NCBI Taxonomy" id="930091"/>
    <lineage>
        <taxon>Eukaryota</taxon>
        <taxon>Fungi</taxon>
        <taxon>Dikarya</taxon>
        <taxon>Ascomycota</taxon>
        <taxon>Pezizomycotina</taxon>
        <taxon>Dothideomycetes</taxon>
        <taxon>Pleosporomycetidae</taxon>
        <taxon>Pleosporales</taxon>
        <taxon>Pleosporineae</taxon>
        <taxon>Pleosporaceae</taxon>
        <taxon>Bipolaris</taxon>
    </lineage>
</organism>
<evidence type="ECO:0000256" key="1">
    <source>
        <dbReference type="ARBA" id="ARBA00008056"/>
    </source>
</evidence>
<dbReference type="OrthoDB" id="288590at2759"/>
<name>W7E216_BIPV3</name>
<dbReference type="InterPro" id="IPR027443">
    <property type="entry name" value="IPNS-like_sf"/>
</dbReference>
<sequence>MDVTTLSPRSSEHQSSISNMISRLLSKKKKNPKRRDEQAEQEQEQDTRPQLIHAPVPLVLPEHQDTLLKLGWTTITFPGTSPTTQSPDSLSSIPPPGPHPLQIAYQDLFSAGQAFFNLADSEKHQWKHRLGSEEGWSKIPGEKEFITLRSLAYCPEILRAPAQRYWELVGKHCSSTLGRISTALGLPDGENEGLRQFVGPCARMPVEEEGKTATMLRLFRYEGWEEKVVAEAHADLGLISVVVGDTPGLEVWDGADWFDVEREVERKGGKGATMLIGRQLERLTNERLRAGGHRVVAYRETRNMSSEGGVDGVEKRYRHSIVFVLRAHESTQIDSDALETRITGRWRQPMKGVTAGTLYEMIRSQCFNINVEKEERDAQRRKLAEAKEVR</sequence>
<evidence type="ECO:0000256" key="2">
    <source>
        <dbReference type="SAM" id="MobiDB-lite"/>
    </source>
</evidence>